<dbReference type="Proteomes" id="UP001275436">
    <property type="component" value="Unassembled WGS sequence"/>
</dbReference>
<dbReference type="Gene3D" id="3.60.21.10">
    <property type="match status" value="1"/>
</dbReference>
<gene>
    <name evidence="6" type="ORF">MACH08_10430</name>
</gene>
<evidence type="ECO:0000256" key="2">
    <source>
        <dbReference type="SAM" id="SignalP"/>
    </source>
</evidence>
<evidence type="ECO:0000313" key="6">
    <source>
        <dbReference type="EMBL" id="GLO65259.1"/>
    </source>
</evidence>
<dbReference type="PANTHER" id="PTHR45867">
    <property type="entry name" value="PURPLE ACID PHOSPHATASE"/>
    <property type="match status" value="1"/>
</dbReference>
<feature type="signal peptide" evidence="2">
    <location>
        <begin position="1"/>
        <end position="38"/>
    </location>
</feature>
<dbReference type="EMBL" id="BSKO01000001">
    <property type="protein sequence ID" value="GLO65259.1"/>
    <property type="molecule type" value="Genomic_DNA"/>
</dbReference>
<evidence type="ECO:0000259" key="3">
    <source>
        <dbReference type="Pfam" id="PF00149"/>
    </source>
</evidence>
<evidence type="ECO:0000256" key="1">
    <source>
        <dbReference type="ARBA" id="ARBA00022729"/>
    </source>
</evidence>
<name>A0ABQ5TEJ1_9BACI</name>
<reference evidence="6 7" key="1">
    <citation type="submission" date="2023-02" db="EMBL/GenBank/DDBJ databases">
        <title>Oceanobacillus kimchii IFOP_LL358 isolated form Alexandrium catenella lab strain.</title>
        <authorList>
            <person name="Gajardo G."/>
            <person name="Ueki S."/>
            <person name="Maruyama F."/>
        </authorList>
    </citation>
    <scope>NUCLEOTIDE SEQUENCE [LARGE SCALE GENOMIC DNA]</scope>
    <source>
        <strain evidence="6 7">IFOP_LL358</strain>
    </source>
</reference>
<accession>A0ABQ5TEJ1</accession>
<dbReference type="PANTHER" id="PTHR45867:SF3">
    <property type="entry name" value="ACID PHOSPHATASE TYPE 7"/>
    <property type="match status" value="1"/>
</dbReference>
<dbReference type="Pfam" id="PF16656">
    <property type="entry name" value="Pur_ac_phosph_N"/>
    <property type="match status" value="1"/>
</dbReference>
<keyword evidence="1 2" id="KW-0732">Signal</keyword>
<evidence type="ECO:0000313" key="7">
    <source>
        <dbReference type="Proteomes" id="UP001275436"/>
    </source>
</evidence>
<proteinExistence type="predicted"/>
<dbReference type="Gene3D" id="2.60.40.380">
    <property type="entry name" value="Purple acid phosphatase-like, N-terminal"/>
    <property type="match status" value="1"/>
</dbReference>
<feature type="domain" description="Calcineurin-like phosphoesterase" evidence="3">
    <location>
        <begin position="189"/>
        <end position="352"/>
    </location>
</feature>
<feature type="chain" id="PRO_5047086946" evidence="2">
    <location>
        <begin position="39"/>
        <end position="543"/>
    </location>
</feature>
<dbReference type="InterPro" id="IPR004843">
    <property type="entry name" value="Calcineurin-like_PHP"/>
</dbReference>
<dbReference type="Pfam" id="PF22888">
    <property type="entry name" value="FIMAH"/>
    <property type="match status" value="1"/>
</dbReference>
<dbReference type="Pfam" id="PF00149">
    <property type="entry name" value="Metallophos"/>
    <property type="match status" value="1"/>
</dbReference>
<dbReference type="SUPFAM" id="SSF49363">
    <property type="entry name" value="Purple acid phosphatase, N-terminal domain"/>
    <property type="match status" value="1"/>
</dbReference>
<dbReference type="RefSeq" id="WP_017795946.1">
    <property type="nucleotide sequence ID" value="NZ_BSKO01000001.1"/>
</dbReference>
<organism evidence="6 7">
    <name type="scientific">Oceanobacillus kimchii</name>
    <dbReference type="NCBI Taxonomy" id="746691"/>
    <lineage>
        <taxon>Bacteria</taxon>
        <taxon>Bacillati</taxon>
        <taxon>Bacillota</taxon>
        <taxon>Bacilli</taxon>
        <taxon>Bacillales</taxon>
        <taxon>Bacillaceae</taxon>
        <taxon>Oceanobacillus</taxon>
    </lineage>
</organism>
<dbReference type="InterPro" id="IPR015914">
    <property type="entry name" value="PAPs_N"/>
</dbReference>
<feature type="domain" description="Purple acid phosphatase N-terminal" evidence="4">
    <location>
        <begin position="55"/>
        <end position="153"/>
    </location>
</feature>
<comment type="caution">
    <text evidence="6">The sequence shown here is derived from an EMBL/GenBank/DDBJ whole genome shotgun (WGS) entry which is preliminary data.</text>
</comment>
<evidence type="ECO:0000259" key="4">
    <source>
        <dbReference type="Pfam" id="PF16656"/>
    </source>
</evidence>
<keyword evidence="7" id="KW-1185">Reference proteome</keyword>
<dbReference type="InterPro" id="IPR008963">
    <property type="entry name" value="Purple_acid_Pase-like_N"/>
</dbReference>
<protein>
    <submittedName>
        <fullName evidence="6">Phosphoesterase</fullName>
    </submittedName>
</protein>
<sequence length="543" mass="61314">MKNVIRDLKGEKDLKLKKRSIAALLAVGIILPSAVAVADQQEHPDAETYKPSPVPDRVLLGWEGDTTTTQSVSWRTDDSVTTPVAEIAAAEEGPNFTSNTLTVEAETSEEIEANLGYTNQYHTVNFEGLEPGTQYLYRVGDGANWSEWYEFTTAAAEDEPFSFIYMGDAQNDIKEHWSRVMRSAYSDLADASFIVHAGDMINHGDADQQWGEWYEGAGWINGMVPSIATAGNHEYYRTTNEPRKLSEYWGPQFAYPGNGPEGLEKQVGYWDYQDMRIISLDSNVGYADIDQQAEWLDEVLENNPNQWTVITFHHPIFSSGEGRDNVELREAILPVIEKHNVDLVFQGHDHTYARGHLSNEQNGEREYTTGTMFVNSVSGPKMYDRSEVVWEENNAYVRSGAEDTQMYQHIYVDGEELKYESYNALGELFDEFTMTKQSDGQKQVTEAEGSEEEPIESSIEQVQTQVDEFLVSGDITSQETGRHLQTHLTSVGHYQEAQSVDKAIKHMNSFIELLEVIKEEQLITENAFNSLKASAEELIEQWG</sequence>
<feature type="domain" description="FIMAH" evidence="5">
    <location>
        <begin position="459"/>
        <end position="540"/>
    </location>
</feature>
<dbReference type="SUPFAM" id="SSF56300">
    <property type="entry name" value="Metallo-dependent phosphatases"/>
    <property type="match status" value="1"/>
</dbReference>
<evidence type="ECO:0000259" key="5">
    <source>
        <dbReference type="Pfam" id="PF22888"/>
    </source>
</evidence>
<dbReference type="InterPro" id="IPR054470">
    <property type="entry name" value="FIMAH_dom"/>
</dbReference>
<dbReference type="InterPro" id="IPR029052">
    <property type="entry name" value="Metallo-depent_PP-like"/>
</dbReference>